<evidence type="ECO:0000256" key="2">
    <source>
        <dbReference type="ARBA" id="ARBA00022980"/>
    </source>
</evidence>
<dbReference type="EMBL" id="KP165387">
    <property type="protein sequence ID" value="AJF22883.1"/>
    <property type="molecule type" value="Genomic_DNA"/>
</dbReference>
<dbReference type="SUPFAM" id="SSF50104">
    <property type="entry name" value="Translation proteins SH3-like domain"/>
    <property type="match status" value="1"/>
</dbReference>
<dbReference type="GeneID" id="22976021"/>
<name>A0A0B5GMV8_MALCL</name>
<organism evidence="4">
    <name type="scientific">Malawimonas californiana</name>
    <name type="common">Flagellated protozoan</name>
    <dbReference type="NCBI Taxonomy" id="221722"/>
    <lineage>
        <taxon>Eukaryota</taxon>
        <taxon>Malawimonadida</taxon>
        <taxon>Malawimonadidae</taxon>
        <taxon>Malawimonas</taxon>
    </lineage>
</organism>
<dbReference type="GO" id="GO:0003735">
    <property type="term" value="F:structural constituent of ribosome"/>
    <property type="evidence" value="ECO:0007669"/>
    <property type="project" value="InterPro"/>
</dbReference>
<evidence type="ECO:0000256" key="1">
    <source>
        <dbReference type="ARBA" id="ARBA00005781"/>
    </source>
</evidence>
<dbReference type="Gene3D" id="2.30.30.790">
    <property type="match status" value="1"/>
</dbReference>
<keyword evidence="3" id="KW-0687">Ribonucleoprotein</keyword>
<proteinExistence type="inferred from homology"/>
<dbReference type="Pfam" id="PF01245">
    <property type="entry name" value="Ribosomal_L19"/>
    <property type="match status" value="1"/>
</dbReference>
<comment type="similarity">
    <text evidence="1">Belongs to the bacterial ribosomal protein bL19 family.</text>
</comment>
<accession>A0A0B5GMV8</accession>
<dbReference type="GO" id="GO:0005762">
    <property type="term" value="C:mitochondrial large ribosomal subunit"/>
    <property type="evidence" value="ECO:0007669"/>
    <property type="project" value="TreeGrafter"/>
</dbReference>
<dbReference type="PANTHER" id="PTHR15680:SF9">
    <property type="entry name" value="LARGE RIBOSOMAL SUBUNIT PROTEIN BL19M"/>
    <property type="match status" value="1"/>
</dbReference>
<evidence type="ECO:0000256" key="3">
    <source>
        <dbReference type="ARBA" id="ARBA00023274"/>
    </source>
</evidence>
<keyword evidence="2 4" id="KW-0689">Ribosomal protein</keyword>
<dbReference type="InterPro" id="IPR038657">
    <property type="entry name" value="Ribosomal_bL19_sf"/>
</dbReference>
<protein>
    <submittedName>
        <fullName evidence="4">Ribosomal protein L19</fullName>
    </submittedName>
</protein>
<dbReference type="GO" id="GO:0006412">
    <property type="term" value="P:translation"/>
    <property type="evidence" value="ECO:0007669"/>
    <property type="project" value="InterPro"/>
</dbReference>
<keyword evidence="4" id="KW-0496">Mitochondrion</keyword>
<sequence>MTSNIIKTIENRYIKKDKIKNIKIGDFVTINSIISKKLKRKQTFTGVLIAIKRKGISSTFTLRNTISKTVIDNSYKIYSNLIVNRNINESKHTFNRSKIYFFIPKKTII</sequence>
<geneLocation type="mitochondrion" evidence="4"/>
<dbReference type="InterPro" id="IPR001857">
    <property type="entry name" value="Ribosomal_bL19"/>
</dbReference>
<dbReference type="AlphaFoldDB" id="A0A0B5GMV8"/>
<evidence type="ECO:0000313" key="4">
    <source>
        <dbReference type="EMBL" id="AJF22883.1"/>
    </source>
</evidence>
<gene>
    <name evidence="4" type="primary">rpl19</name>
</gene>
<dbReference type="PANTHER" id="PTHR15680">
    <property type="entry name" value="RIBOSOMAL PROTEIN L19"/>
    <property type="match status" value="1"/>
</dbReference>
<reference evidence="4" key="1">
    <citation type="journal article" date="2014" name="Nucleic Acids Res.">
        <title>Widespread occurrence of organelle genome-encoded 5S rRNAs including permuted molecules.</title>
        <authorList>
            <person name="Valach M."/>
            <person name="Burger G."/>
            <person name="Gray M.W."/>
            <person name="Lang B.F."/>
        </authorList>
    </citation>
    <scope>NUCLEOTIDE SEQUENCE</scope>
    <source>
        <strain evidence="4">ATCC 50740</strain>
    </source>
</reference>
<dbReference type="RefSeq" id="YP_009118110.1">
    <property type="nucleotide sequence ID" value="NC_026311.1"/>
</dbReference>
<dbReference type="InterPro" id="IPR008991">
    <property type="entry name" value="Translation_prot_SH3-like_sf"/>
</dbReference>